<proteinExistence type="predicted"/>
<dbReference type="RefSeq" id="WP_203388085.1">
    <property type="nucleotide sequence ID" value="NZ_CP064781.1"/>
</dbReference>
<protein>
    <submittedName>
        <fullName evidence="4">Amino acid ABC transporter substrate-binding protein</fullName>
    </submittedName>
</protein>
<feature type="signal peptide" evidence="2">
    <location>
        <begin position="1"/>
        <end position="19"/>
    </location>
</feature>
<dbReference type="SMART" id="SM00062">
    <property type="entry name" value="PBPb"/>
    <property type="match status" value="1"/>
</dbReference>
<dbReference type="KEGG" id="ares:IWH25_04070"/>
<evidence type="ECO:0000313" key="4">
    <source>
        <dbReference type="EMBL" id="QRJ64539.1"/>
    </source>
</evidence>
<dbReference type="InterPro" id="IPR001638">
    <property type="entry name" value="Solute-binding_3/MltF_N"/>
</dbReference>
<feature type="domain" description="Solute-binding protein family 3/N-terminal" evidence="3">
    <location>
        <begin position="27"/>
        <end position="260"/>
    </location>
</feature>
<evidence type="ECO:0000256" key="2">
    <source>
        <dbReference type="SAM" id="SignalP"/>
    </source>
</evidence>
<keyword evidence="5" id="KW-1185">Reference proteome</keyword>
<evidence type="ECO:0000259" key="3">
    <source>
        <dbReference type="SMART" id="SM00062"/>
    </source>
</evidence>
<feature type="chain" id="PRO_5037539013" evidence="2">
    <location>
        <begin position="20"/>
        <end position="266"/>
    </location>
</feature>
<dbReference type="AlphaFoldDB" id="A0A974SQH3"/>
<dbReference type="Proteomes" id="UP000663444">
    <property type="component" value="Chromosome"/>
</dbReference>
<dbReference type="PANTHER" id="PTHR35936:SF37">
    <property type="entry name" value="AMINO ACID ABC TRANSPORTER SUBSTRATE-BINDING PROTEIN"/>
    <property type="match status" value="1"/>
</dbReference>
<keyword evidence="1 2" id="KW-0732">Signal</keyword>
<sequence>MTPLRRLLCLILLATLAPAAATAAARELRVATLLTAPAGDRPDGREASATAELNDALTRELCRRLLARCRLQPLPFAEIIPGVEAGRFQLGVGNVMRSPEREARVLFSRTLWRASSRLVGTPAAIRRHRPANGGELHVQALHGMRIAAVRGSLQHQFLARRAPAQQLAIEEAATIDDALRALLDGRADFALMPVRGAYFLLAQQAPGSVEFVGPPLTEDGLGGTVHLILPKAEEALRREVDRALDAMRNDGSFQRIVRSRMPFLAD</sequence>
<dbReference type="Gene3D" id="3.40.190.10">
    <property type="entry name" value="Periplasmic binding protein-like II"/>
    <property type="match status" value="2"/>
</dbReference>
<gene>
    <name evidence="4" type="ORF">IWH25_04070</name>
</gene>
<dbReference type="Pfam" id="PF00497">
    <property type="entry name" value="SBP_bac_3"/>
    <property type="match status" value="1"/>
</dbReference>
<reference evidence="4" key="1">
    <citation type="submission" date="2020-11" db="EMBL/GenBank/DDBJ databases">
        <title>Azospira restricta DSM 18626 genome sequence.</title>
        <authorList>
            <person name="Moe W.M."/>
        </authorList>
    </citation>
    <scope>NUCLEOTIDE SEQUENCE</scope>
    <source>
        <strain evidence="4">DSM 18626</strain>
    </source>
</reference>
<dbReference type="SUPFAM" id="SSF53850">
    <property type="entry name" value="Periplasmic binding protein-like II"/>
    <property type="match status" value="1"/>
</dbReference>
<dbReference type="PANTHER" id="PTHR35936">
    <property type="entry name" value="MEMBRANE-BOUND LYTIC MUREIN TRANSGLYCOSYLASE F"/>
    <property type="match status" value="1"/>
</dbReference>
<organism evidence="4 5">
    <name type="scientific">Azospira restricta</name>
    <dbReference type="NCBI Taxonomy" id="404405"/>
    <lineage>
        <taxon>Bacteria</taxon>
        <taxon>Pseudomonadati</taxon>
        <taxon>Pseudomonadota</taxon>
        <taxon>Betaproteobacteria</taxon>
        <taxon>Rhodocyclales</taxon>
        <taxon>Rhodocyclaceae</taxon>
        <taxon>Azospira</taxon>
    </lineage>
</organism>
<dbReference type="EMBL" id="CP064781">
    <property type="protein sequence ID" value="QRJ64539.1"/>
    <property type="molecule type" value="Genomic_DNA"/>
</dbReference>
<evidence type="ECO:0000256" key="1">
    <source>
        <dbReference type="ARBA" id="ARBA00022729"/>
    </source>
</evidence>
<evidence type="ECO:0000313" key="5">
    <source>
        <dbReference type="Proteomes" id="UP000663444"/>
    </source>
</evidence>
<accession>A0A974SQH3</accession>
<name>A0A974SQH3_9RHOO</name>